<reference evidence="12 13" key="1">
    <citation type="journal article" date="2011" name="J. Bacteriol.">
        <title>Complete genome sequence of Melissococcus plutonius ATCC 35311.</title>
        <authorList>
            <person name="Okumura K."/>
            <person name="Arai R."/>
            <person name="Okura M."/>
            <person name="Kirikae T."/>
            <person name="Takamatsu D."/>
            <person name="Osaki M."/>
            <person name="Miyoshi-Akiyama T."/>
        </authorList>
    </citation>
    <scope>NUCLEOTIDE SEQUENCE [LARGE SCALE GENOMIC DNA]</scope>
    <source>
        <strain evidence="13">ATCC 35311 / CIP 104052 / LMG 20360 / NCIMB 702443</strain>
    </source>
</reference>
<evidence type="ECO:0000256" key="10">
    <source>
        <dbReference type="ARBA" id="ARBA00055994"/>
    </source>
</evidence>
<dbReference type="PANTHER" id="PTHR43166:SF36">
    <property type="entry name" value="METHIONINE IMPORT ATP-BINDING PROTEIN METN 2"/>
    <property type="match status" value="1"/>
</dbReference>
<evidence type="ECO:0000256" key="7">
    <source>
        <dbReference type="ARBA" id="ARBA00022970"/>
    </source>
</evidence>
<evidence type="ECO:0000313" key="13">
    <source>
        <dbReference type="Proteomes" id="UP000008456"/>
    </source>
</evidence>
<dbReference type="Proteomes" id="UP000008456">
    <property type="component" value="Chromosome"/>
</dbReference>
<sequence>MAYIELKNVNKIFSTKAGKVKALNNISLEINQGDIYGIIGYSGAGKSTLVRLLNGLEFSTNGEVIVQKQNVKQLSSRELRQFREKIGMIFQHFNLLWSRTVLENILLPLEIAGIAKSERKTRAAELVNLVGLKGKETAYPSQLSGGQKQRVGIARALANEPKILLCDEATSALDPQTTDEILELLLKINQTLNLTIVLITHEMHVIQKICNHVAVMENGQVIEAGNVIDIFKKPKTEVTKRFVMQETDGDREETEGIINELLKQYPQGSIVRLTFHGEQVKLPIISQLIKKYEVDISIIYGNINQTKQGAIGSLYIQLLGEEENIKKTIQALQRFKVETEVIDHE</sequence>
<keyword evidence="4" id="KW-0547">Nucleotide-binding</keyword>
<evidence type="ECO:0000259" key="11">
    <source>
        <dbReference type="PROSITE" id="PS50893"/>
    </source>
</evidence>
<evidence type="ECO:0000256" key="8">
    <source>
        <dbReference type="ARBA" id="ARBA00023136"/>
    </source>
</evidence>
<dbReference type="KEGG" id="mps:MPTP_1539"/>
<keyword evidence="6" id="KW-1278">Translocase</keyword>
<dbReference type="OrthoDB" id="9802264at2"/>
<dbReference type="AlphaFoldDB" id="F3YBU0"/>
<dbReference type="InterPro" id="IPR045865">
    <property type="entry name" value="ACT-like_dom_sf"/>
</dbReference>
<dbReference type="Pfam" id="PF00005">
    <property type="entry name" value="ABC_tran"/>
    <property type="match status" value="1"/>
</dbReference>
<accession>F3YBU0</accession>
<comment type="function">
    <text evidence="10">Part of the ABC transporter FtsEX involved in cellular division. Has ATPase activity. Essential for cell division and viability.</text>
</comment>
<dbReference type="InterPro" id="IPR018449">
    <property type="entry name" value="NIL_domain"/>
</dbReference>
<keyword evidence="2" id="KW-0813">Transport</keyword>
<dbReference type="SMART" id="SM00930">
    <property type="entry name" value="NIL"/>
    <property type="match status" value="1"/>
</dbReference>
<dbReference type="SUPFAM" id="SSF55021">
    <property type="entry name" value="ACT-like"/>
    <property type="match status" value="1"/>
</dbReference>
<dbReference type="Gene3D" id="3.40.50.300">
    <property type="entry name" value="P-loop containing nucleotide triphosphate hydrolases"/>
    <property type="match status" value="1"/>
</dbReference>
<gene>
    <name evidence="12" type="ordered locus">MPTP_1539</name>
</gene>
<dbReference type="PROSITE" id="PS50893">
    <property type="entry name" value="ABC_TRANSPORTER_2"/>
    <property type="match status" value="1"/>
</dbReference>
<evidence type="ECO:0000256" key="3">
    <source>
        <dbReference type="ARBA" id="ARBA00022475"/>
    </source>
</evidence>
<reference key="2">
    <citation type="submission" date="2011-04" db="EMBL/GenBank/DDBJ databases">
        <title>Whole genome sequence of Melissococcus plutonius ATCC 35311.</title>
        <authorList>
            <person name="Okumura K."/>
            <person name="Arai R."/>
            <person name="Osaki M."/>
            <person name="Okura M."/>
            <person name="Kirikae T."/>
            <person name="Takamatsu D."/>
            <person name="Akiyama T."/>
        </authorList>
    </citation>
    <scope>NUCLEOTIDE SEQUENCE</scope>
    <source>
        <strain>ATCC 35311</strain>
    </source>
</reference>
<dbReference type="Gene3D" id="3.30.70.260">
    <property type="match status" value="1"/>
</dbReference>
<keyword evidence="5 12" id="KW-0067">ATP-binding</keyword>
<keyword evidence="7" id="KW-0029">Amino-acid transport</keyword>
<protein>
    <submittedName>
        <fullName evidence="12">Methionine ABC transporter ATP-binding protein</fullName>
    </submittedName>
</protein>
<dbReference type="RefSeq" id="WP_013774404.1">
    <property type="nucleotide sequence ID" value="NC_015516.1"/>
</dbReference>
<dbReference type="Pfam" id="PF09383">
    <property type="entry name" value="NIL"/>
    <property type="match status" value="1"/>
</dbReference>
<dbReference type="InterPro" id="IPR017871">
    <property type="entry name" value="ABC_transporter-like_CS"/>
</dbReference>
<dbReference type="HOGENOM" id="CLU_000604_1_3_9"/>
<dbReference type="InterPro" id="IPR003593">
    <property type="entry name" value="AAA+_ATPase"/>
</dbReference>
<evidence type="ECO:0000256" key="5">
    <source>
        <dbReference type="ARBA" id="ARBA00022840"/>
    </source>
</evidence>
<dbReference type="SUPFAM" id="SSF52540">
    <property type="entry name" value="P-loop containing nucleoside triphosphate hydrolases"/>
    <property type="match status" value="1"/>
</dbReference>
<evidence type="ECO:0000313" key="12">
    <source>
        <dbReference type="EMBL" id="BAK21968.1"/>
    </source>
</evidence>
<keyword evidence="8" id="KW-0472">Membrane</keyword>
<keyword evidence="3" id="KW-1003">Cell membrane</keyword>
<dbReference type="PANTHER" id="PTHR43166">
    <property type="entry name" value="AMINO ACID IMPORT ATP-BINDING PROTEIN"/>
    <property type="match status" value="1"/>
</dbReference>
<comment type="catalytic activity">
    <reaction evidence="9">
        <text>ATP + H2O = ADP + phosphate + H(+)</text>
        <dbReference type="Rhea" id="RHEA:13065"/>
        <dbReference type="ChEBI" id="CHEBI:15377"/>
        <dbReference type="ChEBI" id="CHEBI:15378"/>
        <dbReference type="ChEBI" id="CHEBI:30616"/>
        <dbReference type="ChEBI" id="CHEBI:43474"/>
        <dbReference type="ChEBI" id="CHEBI:456216"/>
    </reaction>
</comment>
<dbReference type="CDD" id="cd03258">
    <property type="entry name" value="ABC_MetN_methionine_transporter"/>
    <property type="match status" value="1"/>
</dbReference>
<dbReference type="InterPro" id="IPR003439">
    <property type="entry name" value="ABC_transporter-like_ATP-bd"/>
</dbReference>
<evidence type="ECO:0000256" key="1">
    <source>
        <dbReference type="ARBA" id="ARBA00005417"/>
    </source>
</evidence>
<feature type="domain" description="ABC transporter" evidence="11">
    <location>
        <begin position="4"/>
        <end position="243"/>
    </location>
</feature>
<dbReference type="PROSITE" id="PS00211">
    <property type="entry name" value="ABC_TRANSPORTER_1"/>
    <property type="match status" value="1"/>
</dbReference>
<keyword evidence="13" id="KW-1185">Reference proteome</keyword>
<evidence type="ECO:0000256" key="9">
    <source>
        <dbReference type="ARBA" id="ARBA00049360"/>
    </source>
</evidence>
<dbReference type="GO" id="GO:0005886">
    <property type="term" value="C:plasma membrane"/>
    <property type="evidence" value="ECO:0007669"/>
    <property type="project" value="UniProtKB-ARBA"/>
</dbReference>
<dbReference type="GO" id="GO:0005524">
    <property type="term" value="F:ATP binding"/>
    <property type="evidence" value="ECO:0007669"/>
    <property type="project" value="UniProtKB-KW"/>
</dbReference>
<organism evidence="12 13">
    <name type="scientific">Melissococcus plutonius (strain ATCC 35311 / DSM 29964 / CIP 104052 / LMG 20360 / NCIMB 702443)</name>
    <dbReference type="NCBI Taxonomy" id="940190"/>
    <lineage>
        <taxon>Bacteria</taxon>
        <taxon>Bacillati</taxon>
        <taxon>Bacillota</taxon>
        <taxon>Bacilli</taxon>
        <taxon>Lactobacillales</taxon>
        <taxon>Enterococcaceae</taxon>
        <taxon>Melissococcus</taxon>
    </lineage>
</organism>
<proteinExistence type="inferred from homology"/>
<evidence type="ECO:0000256" key="6">
    <source>
        <dbReference type="ARBA" id="ARBA00022967"/>
    </source>
</evidence>
<dbReference type="GO" id="GO:0006865">
    <property type="term" value="P:amino acid transport"/>
    <property type="evidence" value="ECO:0007669"/>
    <property type="project" value="UniProtKB-KW"/>
</dbReference>
<dbReference type="STRING" id="940190.MPTP_1539"/>
<dbReference type="EMBL" id="AP012200">
    <property type="protein sequence ID" value="BAK21968.1"/>
    <property type="molecule type" value="Genomic_DNA"/>
</dbReference>
<dbReference type="GO" id="GO:0016887">
    <property type="term" value="F:ATP hydrolysis activity"/>
    <property type="evidence" value="ECO:0007669"/>
    <property type="project" value="InterPro"/>
</dbReference>
<comment type="similarity">
    <text evidence="1">Belongs to the ABC transporter superfamily.</text>
</comment>
<dbReference type="InterPro" id="IPR050086">
    <property type="entry name" value="MetN_ABC_transporter-like"/>
</dbReference>
<dbReference type="InterPro" id="IPR027417">
    <property type="entry name" value="P-loop_NTPase"/>
</dbReference>
<dbReference type="InterPro" id="IPR041701">
    <property type="entry name" value="MetN_ABC"/>
</dbReference>
<evidence type="ECO:0000256" key="2">
    <source>
        <dbReference type="ARBA" id="ARBA00022448"/>
    </source>
</evidence>
<dbReference type="SMART" id="SM00382">
    <property type="entry name" value="AAA"/>
    <property type="match status" value="1"/>
</dbReference>
<name>F3YBU0_MELPT</name>
<evidence type="ECO:0000256" key="4">
    <source>
        <dbReference type="ARBA" id="ARBA00022741"/>
    </source>
</evidence>
<dbReference type="FunFam" id="3.40.50.300:FF:000056">
    <property type="entry name" value="Cell division ATP-binding protein FtsE"/>
    <property type="match status" value="1"/>
</dbReference>